<evidence type="ECO:0000256" key="4">
    <source>
        <dbReference type="ARBA" id="ARBA00022692"/>
    </source>
</evidence>
<dbReference type="Proteomes" id="UP000077037">
    <property type="component" value="Unassembled WGS sequence"/>
</dbReference>
<dbReference type="PROSITE" id="PS50850">
    <property type="entry name" value="MFS"/>
    <property type="match status" value="1"/>
</dbReference>
<evidence type="ECO:0000259" key="8">
    <source>
        <dbReference type="PROSITE" id="PS50850"/>
    </source>
</evidence>
<dbReference type="InterPro" id="IPR020846">
    <property type="entry name" value="MFS_dom"/>
</dbReference>
<feature type="transmembrane region" description="Helical" evidence="7">
    <location>
        <begin position="334"/>
        <end position="356"/>
    </location>
</feature>
<feature type="transmembrane region" description="Helical" evidence="7">
    <location>
        <begin position="143"/>
        <end position="164"/>
    </location>
</feature>
<feature type="transmembrane region" description="Helical" evidence="7">
    <location>
        <begin position="16"/>
        <end position="40"/>
    </location>
</feature>
<feature type="transmembrane region" description="Helical" evidence="7">
    <location>
        <begin position="170"/>
        <end position="192"/>
    </location>
</feature>
<dbReference type="GO" id="GO:0005886">
    <property type="term" value="C:plasma membrane"/>
    <property type="evidence" value="ECO:0007669"/>
    <property type="project" value="UniProtKB-SubCell"/>
</dbReference>
<feature type="transmembrane region" description="Helical" evidence="7">
    <location>
        <begin position="52"/>
        <end position="72"/>
    </location>
</feature>
<feature type="transmembrane region" description="Helical" evidence="7">
    <location>
        <begin position="204"/>
        <end position="224"/>
    </location>
</feature>
<evidence type="ECO:0000256" key="3">
    <source>
        <dbReference type="ARBA" id="ARBA00022475"/>
    </source>
</evidence>
<comment type="subcellular location">
    <subcellularLocation>
        <location evidence="1">Cell membrane</location>
        <topology evidence="1">Multi-pass membrane protein</topology>
    </subcellularLocation>
</comment>
<dbReference type="GO" id="GO:0022857">
    <property type="term" value="F:transmembrane transporter activity"/>
    <property type="evidence" value="ECO:0007669"/>
    <property type="project" value="InterPro"/>
</dbReference>
<evidence type="ECO:0000256" key="2">
    <source>
        <dbReference type="ARBA" id="ARBA00022448"/>
    </source>
</evidence>
<evidence type="ECO:0000313" key="10">
    <source>
        <dbReference type="Proteomes" id="UP000077037"/>
    </source>
</evidence>
<accession>A0A157NZU9</accession>
<evidence type="ECO:0000256" key="5">
    <source>
        <dbReference type="ARBA" id="ARBA00022989"/>
    </source>
</evidence>
<evidence type="ECO:0000256" key="1">
    <source>
        <dbReference type="ARBA" id="ARBA00004651"/>
    </source>
</evidence>
<feature type="transmembrane region" description="Helical" evidence="7">
    <location>
        <begin position="84"/>
        <end position="101"/>
    </location>
</feature>
<proteinExistence type="predicted"/>
<name>A0A157NZU9_9BORD</name>
<dbReference type="InterPro" id="IPR036259">
    <property type="entry name" value="MFS_trans_sf"/>
</dbReference>
<keyword evidence="3" id="KW-1003">Cell membrane</keyword>
<dbReference type="RefSeq" id="WP_066411345.1">
    <property type="nucleotide sequence ID" value="NZ_FKBS01000014.1"/>
</dbReference>
<dbReference type="PANTHER" id="PTHR42718:SF46">
    <property type="entry name" value="BLR6921 PROTEIN"/>
    <property type="match status" value="1"/>
</dbReference>
<dbReference type="Gene3D" id="1.20.1720.10">
    <property type="entry name" value="Multidrug resistance protein D"/>
    <property type="match status" value="1"/>
</dbReference>
<feature type="domain" description="Major facilitator superfamily (MFS) profile" evidence="8">
    <location>
        <begin position="18"/>
        <end position="454"/>
    </location>
</feature>
<feature type="transmembrane region" description="Helical" evidence="7">
    <location>
        <begin position="302"/>
        <end position="322"/>
    </location>
</feature>
<feature type="transmembrane region" description="Helical" evidence="7">
    <location>
        <begin position="428"/>
        <end position="447"/>
    </location>
</feature>
<dbReference type="Pfam" id="PF07690">
    <property type="entry name" value="MFS_1"/>
    <property type="match status" value="1"/>
</dbReference>
<dbReference type="OrthoDB" id="9807274at2"/>
<dbReference type="CDD" id="cd17321">
    <property type="entry name" value="MFS_MMR_MDR_like"/>
    <property type="match status" value="1"/>
</dbReference>
<keyword evidence="6 7" id="KW-0472">Membrane</keyword>
<organism evidence="9 10">
    <name type="scientific">Bordetella ansorpii</name>
    <dbReference type="NCBI Taxonomy" id="288768"/>
    <lineage>
        <taxon>Bacteria</taxon>
        <taxon>Pseudomonadati</taxon>
        <taxon>Pseudomonadota</taxon>
        <taxon>Betaproteobacteria</taxon>
        <taxon>Burkholderiales</taxon>
        <taxon>Alcaligenaceae</taxon>
        <taxon>Bordetella</taxon>
    </lineage>
</organism>
<dbReference type="Gene3D" id="1.20.1250.20">
    <property type="entry name" value="MFS general substrate transporter like domains"/>
    <property type="match status" value="1"/>
</dbReference>
<sequence>MSIANGVDGIPPARRVWAIFTMALAVTMTGLAMNMISVALPSIAQELDASPAQSIWIVSAYQLAMAVGLLPLASLGEIYGYRRVYLSGLLVFTLSSAALAFSDSILSASLLRAVQGLGAAGVLSVNIAIVRFVYPMKQLGRGIGINAVVAAVSATAGPSVAPLILKLAGWQGLFSINVPFGIFAVLVGLYAIPHTPRHTRRYDFGAALRSALVIGLLLSAANGYAHQQAAVVLLPQLIAGVLIGIWHVRNERRKAHPLWPVDLFRIPVFRLSVLVSVLSFCAQMQAFIVLPFALALVAHYDVALIGLVMTPWPALTIVASIFAARLADAYSPAVVGFIGLLMLAAGLASLCLIDAHSDPYSIALRMALCGAGFGLFQSPNNRVLISSAPPGRSGTASGTLGTARLIGQSLGSVVAILMLVNFNGASGATTALLIGATMAVAAAAISISRRQRTLVSA</sequence>
<dbReference type="EMBL" id="FKBS01000014">
    <property type="protein sequence ID" value="SAI26610.1"/>
    <property type="molecule type" value="Genomic_DNA"/>
</dbReference>
<dbReference type="AlphaFoldDB" id="A0A157NZU9"/>
<protein>
    <submittedName>
        <fullName evidence="9">Efflux protein</fullName>
    </submittedName>
</protein>
<evidence type="ECO:0000313" key="9">
    <source>
        <dbReference type="EMBL" id="SAI26610.1"/>
    </source>
</evidence>
<feature type="transmembrane region" description="Helical" evidence="7">
    <location>
        <begin position="113"/>
        <end position="134"/>
    </location>
</feature>
<dbReference type="InterPro" id="IPR011701">
    <property type="entry name" value="MFS"/>
</dbReference>
<evidence type="ECO:0000256" key="7">
    <source>
        <dbReference type="SAM" id="Phobius"/>
    </source>
</evidence>
<dbReference type="SUPFAM" id="SSF103473">
    <property type="entry name" value="MFS general substrate transporter"/>
    <property type="match status" value="1"/>
</dbReference>
<dbReference type="PANTHER" id="PTHR42718">
    <property type="entry name" value="MAJOR FACILITATOR SUPERFAMILY MULTIDRUG TRANSPORTER MFSC"/>
    <property type="match status" value="1"/>
</dbReference>
<feature type="transmembrane region" description="Helical" evidence="7">
    <location>
        <begin position="230"/>
        <end position="248"/>
    </location>
</feature>
<evidence type="ECO:0000256" key="6">
    <source>
        <dbReference type="ARBA" id="ARBA00023136"/>
    </source>
</evidence>
<reference evidence="9 10" key="1">
    <citation type="submission" date="2016-03" db="EMBL/GenBank/DDBJ databases">
        <authorList>
            <consortium name="Pathogen Informatics"/>
        </authorList>
    </citation>
    <scope>NUCLEOTIDE SEQUENCE [LARGE SCALE GENOMIC DNA]</scope>
    <source>
        <strain evidence="9 10">NCTC13364</strain>
    </source>
</reference>
<keyword evidence="5 7" id="KW-1133">Transmembrane helix</keyword>
<keyword evidence="2" id="KW-0813">Transport</keyword>
<keyword evidence="4 7" id="KW-0812">Transmembrane</keyword>
<feature type="transmembrane region" description="Helical" evidence="7">
    <location>
        <begin position="268"/>
        <end position="296"/>
    </location>
</feature>
<gene>
    <name evidence="9" type="primary">stp_2</name>
    <name evidence="9" type="ORF">SAMEA1982600_02100</name>
</gene>